<dbReference type="EMBL" id="CAXHTB010000005">
    <property type="protein sequence ID" value="CAL0306930.1"/>
    <property type="molecule type" value="Genomic_DNA"/>
</dbReference>
<organism evidence="2 3">
    <name type="scientific">Lupinus luteus</name>
    <name type="common">European yellow lupine</name>
    <dbReference type="NCBI Taxonomy" id="3873"/>
    <lineage>
        <taxon>Eukaryota</taxon>
        <taxon>Viridiplantae</taxon>
        <taxon>Streptophyta</taxon>
        <taxon>Embryophyta</taxon>
        <taxon>Tracheophyta</taxon>
        <taxon>Spermatophyta</taxon>
        <taxon>Magnoliopsida</taxon>
        <taxon>eudicotyledons</taxon>
        <taxon>Gunneridae</taxon>
        <taxon>Pentapetalae</taxon>
        <taxon>rosids</taxon>
        <taxon>fabids</taxon>
        <taxon>Fabales</taxon>
        <taxon>Fabaceae</taxon>
        <taxon>Papilionoideae</taxon>
        <taxon>50 kb inversion clade</taxon>
        <taxon>genistoids sensu lato</taxon>
        <taxon>core genistoids</taxon>
        <taxon>Genisteae</taxon>
        <taxon>Lupinus</taxon>
    </lineage>
</organism>
<dbReference type="Proteomes" id="UP001497480">
    <property type="component" value="Unassembled WGS sequence"/>
</dbReference>
<gene>
    <name evidence="2" type="ORF">LLUT_LOCUS7990</name>
</gene>
<evidence type="ECO:0000313" key="2">
    <source>
        <dbReference type="EMBL" id="CAL0306930.1"/>
    </source>
</evidence>
<dbReference type="AlphaFoldDB" id="A0AAV1WC40"/>
<keyword evidence="3" id="KW-1185">Reference proteome</keyword>
<comment type="caution">
    <text evidence="2">The sequence shown here is derived from an EMBL/GenBank/DDBJ whole genome shotgun (WGS) entry which is preliminary data.</text>
</comment>
<proteinExistence type="inferred from homology"/>
<protein>
    <submittedName>
        <fullName evidence="2">Uncharacterized protein</fullName>
    </submittedName>
</protein>
<dbReference type="InterPro" id="IPR003676">
    <property type="entry name" value="SAUR_fam"/>
</dbReference>
<dbReference type="PANTHER" id="PTHR35296">
    <property type="entry name" value="EXPRESSED PROTEIN"/>
    <property type="match status" value="1"/>
</dbReference>
<sequence length="119" mass="13791">MPKAVKLINLKSLLKKFNSFGTNHHRHSVSAVADDESSSDLHPVYVGKSRRLYRVTSDVVDHPLFRELVERSRDDDDEHQHDNINVACEVVLFEHLIWMLQNVDPQPESLHELVDFYAC</sequence>
<accession>A0AAV1WC40</accession>
<evidence type="ECO:0000256" key="1">
    <source>
        <dbReference type="ARBA" id="ARBA00006974"/>
    </source>
</evidence>
<dbReference type="PANTHER" id="PTHR35296:SF8">
    <property type="entry name" value="SMALL AUXIN-UP RNA-RELATED"/>
    <property type="match status" value="1"/>
</dbReference>
<dbReference type="GO" id="GO:0009733">
    <property type="term" value="P:response to auxin"/>
    <property type="evidence" value="ECO:0007669"/>
    <property type="project" value="InterPro"/>
</dbReference>
<dbReference type="Pfam" id="PF02519">
    <property type="entry name" value="Auxin_inducible"/>
    <property type="match status" value="1"/>
</dbReference>
<name>A0AAV1WC40_LUPLU</name>
<reference evidence="2 3" key="1">
    <citation type="submission" date="2024-03" db="EMBL/GenBank/DDBJ databases">
        <authorList>
            <person name="Martinez-Hernandez J."/>
        </authorList>
    </citation>
    <scope>NUCLEOTIDE SEQUENCE [LARGE SCALE GENOMIC DNA]</scope>
</reference>
<evidence type="ECO:0000313" key="3">
    <source>
        <dbReference type="Proteomes" id="UP001497480"/>
    </source>
</evidence>
<comment type="similarity">
    <text evidence="1">Belongs to the ARG7 family.</text>
</comment>